<dbReference type="InterPro" id="IPR029063">
    <property type="entry name" value="SAM-dependent_MTases_sf"/>
</dbReference>
<evidence type="ECO:0000259" key="1">
    <source>
        <dbReference type="Pfam" id="PF08484"/>
    </source>
</evidence>
<organism evidence="2 3">
    <name type="scientific">Rotaria sordida</name>
    <dbReference type="NCBI Taxonomy" id="392033"/>
    <lineage>
        <taxon>Eukaryota</taxon>
        <taxon>Metazoa</taxon>
        <taxon>Spiralia</taxon>
        <taxon>Gnathifera</taxon>
        <taxon>Rotifera</taxon>
        <taxon>Eurotatoria</taxon>
        <taxon>Bdelloidea</taxon>
        <taxon>Philodinida</taxon>
        <taxon>Philodinidae</taxon>
        <taxon>Rotaria</taxon>
    </lineage>
</organism>
<feature type="domain" description="C-methyltransferase" evidence="1">
    <location>
        <begin position="66"/>
        <end position="135"/>
    </location>
</feature>
<proteinExistence type="predicted"/>
<evidence type="ECO:0000313" key="2">
    <source>
        <dbReference type="EMBL" id="CAF4364063.1"/>
    </source>
</evidence>
<name>A0A820LY55_9BILA</name>
<dbReference type="Pfam" id="PF08484">
    <property type="entry name" value="Methyltransf_14"/>
    <property type="match status" value="1"/>
</dbReference>
<protein>
    <recommendedName>
        <fullName evidence="1">C-methyltransferase domain-containing protein</fullName>
    </recommendedName>
</protein>
<reference evidence="2" key="1">
    <citation type="submission" date="2021-02" db="EMBL/GenBank/DDBJ databases">
        <authorList>
            <person name="Nowell W R."/>
        </authorList>
    </citation>
    <scope>NUCLEOTIDE SEQUENCE</scope>
</reference>
<feature type="non-terminal residue" evidence="2">
    <location>
        <position position="143"/>
    </location>
</feature>
<dbReference type="Gene3D" id="3.40.50.150">
    <property type="entry name" value="Vaccinia Virus protein VP39"/>
    <property type="match status" value="1"/>
</dbReference>
<accession>A0A820LY55</accession>
<comment type="caution">
    <text evidence="2">The sequence shown here is derived from an EMBL/GenBank/DDBJ whole genome shotgun (WGS) entry which is preliminary data.</text>
</comment>
<sequence length="143" mass="16433">MYKTGQFDTVYHEHISFFTAHSFKKIAETVGLRIVNFEITPIHGRSCLVTFQRVRMSGTFFDTVFQTQHVPSLSLAIQKECDLGVKETWFYVKYQAQALALRRWIVHQLATLHNQDHTIVAYGAAAKGMVLLHFLLESSDGLW</sequence>
<dbReference type="InterPro" id="IPR013691">
    <property type="entry name" value="MeTrfase_14"/>
</dbReference>
<evidence type="ECO:0000313" key="3">
    <source>
        <dbReference type="Proteomes" id="UP000663874"/>
    </source>
</evidence>
<gene>
    <name evidence="2" type="ORF">FNK824_LOCUS42767</name>
</gene>
<dbReference type="Proteomes" id="UP000663874">
    <property type="component" value="Unassembled WGS sequence"/>
</dbReference>
<dbReference type="EMBL" id="CAJOBE010053246">
    <property type="protein sequence ID" value="CAF4364063.1"/>
    <property type="molecule type" value="Genomic_DNA"/>
</dbReference>
<dbReference type="AlphaFoldDB" id="A0A820LY55"/>